<feature type="region of interest" description="Disordered" evidence="4">
    <location>
        <begin position="841"/>
        <end position="875"/>
    </location>
</feature>
<dbReference type="InterPro" id="IPR014030">
    <property type="entry name" value="Ketoacyl_synth_N"/>
</dbReference>
<accession>A0A1S6K8L5</accession>
<name>A0A1S6K8L5_9DINO</name>
<keyword evidence="2" id="KW-0597">Phosphoprotein</keyword>
<dbReference type="InterPro" id="IPR016039">
    <property type="entry name" value="Thiolase-like"/>
</dbReference>
<dbReference type="PANTHER" id="PTHR43775">
    <property type="entry name" value="FATTY ACID SYNTHASE"/>
    <property type="match status" value="1"/>
</dbReference>
<keyword evidence="3" id="KW-0808">Transferase</keyword>
<dbReference type="PANTHER" id="PTHR43775:SF37">
    <property type="entry name" value="SI:DKEY-61P9.11"/>
    <property type="match status" value="1"/>
</dbReference>
<dbReference type="PROSITE" id="PS52004">
    <property type="entry name" value="KS3_2"/>
    <property type="match status" value="1"/>
</dbReference>
<evidence type="ECO:0000259" key="5">
    <source>
        <dbReference type="PROSITE" id="PS52004"/>
    </source>
</evidence>
<evidence type="ECO:0000256" key="4">
    <source>
        <dbReference type="SAM" id="MobiDB-lite"/>
    </source>
</evidence>
<evidence type="ECO:0000256" key="1">
    <source>
        <dbReference type="ARBA" id="ARBA00022450"/>
    </source>
</evidence>
<evidence type="ECO:0000256" key="2">
    <source>
        <dbReference type="ARBA" id="ARBA00022553"/>
    </source>
</evidence>
<dbReference type="InterPro" id="IPR030834">
    <property type="entry name" value="PKS_assoc_dom"/>
</dbReference>
<evidence type="ECO:0000313" key="6">
    <source>
        <dbReference type="EMBL" id="AQS99302.1"/>
    </source>
</evidence>
<dbReference type="Pfam" id="PF02801">
    <property type="entry name" value="Ketoacyl-synt_C"/>
    <property type="match status" value="1"/>
</dbReference>
<keyword evidence="1" id="KW-0596">Phosphopantetheine</keyword>
<reference evidence="6" key="1">
    <citation type="journal article" date="2017" name="J. Eukaryot. Microbiol.">
        <title>Role of Modular Polyketide Synthases in the Production of Polyether Ladder Compounds in Ciguatoxin-producing Gambierdiscus polynesiensis and G.excentricus (Dinophyceae).</title>
        <authorList>
            <person name="Kohli G.S."/>
            <person name="Campbell K."/>
            <person name="John U."/>
            <person name="Smith K.F."/>
            <person name="Fraga S."/>
            <person name="Rhodes L.L."/>
            <person name="Murray S.A."/>
        </authorList>
    </citation>
    <scope>NUCLEOTIDE SEQUENCE</scope>
    <source>
        <strain evidence="6">Contig_47979</strain>
    </source>
</reference>
<feature type="domain" description="Ketosynthase family 3 (KS3)" evidence="5">
    <location>
        <begin position="284"/>
        <end position="715"/>
    </location>
</feature>
<dbReference type="GO" id="GO:0006633">
    <property type="term" value="P:fatty acid biosynthetic process"/>
    <property type="evidence" value="ECO:0007669"/>
    <property type="project" value="TreeGrafter"/>
</dbReference>
<dbReference type="InterPro" id="IPR020841">
    <property type="entry name" value="PKS_Beta-ketoAc_synthase_dom"/>
</dbReference>
<dbReference type="SMART" id="SM00825">
    <property type="entry name" value="PKS_KS"/>
    <property type="match status" value="1"/>
</dbReference>
<dbReference type="GO" id="GO:0004312">
    <property type="term" value="F:fatty acid synthase activity"/>
    <property type="evidence" value="ECO:0007669"/>
    <property type="project" value="TreeGrafter"/>
</dbReference>
<dbReference type="Pfam" id="PF00109">
    <property type="entry name" value="ketoacyl-synt"/>
    <property type="match status" value="1"/>
</dbReference>
<dbReference type="Gene3D" id="3.40.47.10">
    <property type="match status" value="1"/>
</dbReference>
<comment type="similarity">
    <text evidence="3">Belongs to the thiolase-like superfamily. Beta-ketoacyl-ACP synthases family.</text>
</comment>
<protein>
    <submittedName>
        <fullName evidence="6">Type I polyketide synthase</fullName>
    </submittedName>
</protein>
<proteinExistence type="inferred from homology"/>
<feature type="compositionally biased region" description="Basic and acidic residues" evidence="4">
    <location>
        <begin position="841"/>
        <end position="851"/>
    </location>
</feature>
<dbReference type="InterPro" id="IPR050091">
    <property type="entry name" value="PKS_NRPS_Biosynth_Enz"/>
</dbReference>
<sequence>MTPWPPSTRGGLQVDVRAPVGREPVVEEDHFRECGWRVAHFLQTKGFCVVDMGMDELLQEAVTECADMDEVGRFFAPAAEVVDGLLGEEGSTRIAELGEYITKTKGTALAIFDKKMQCIEHGLALVAPHHFPFTLASRTGGLVHESGTPREVFPYVTQVSAFQWFQIFTCHRVMVLMFLGPEGGTLEIQPFDEENHPHELDTDAGLCVFLRADLFSHKFRAPEETFTLTHWMLETPGVGQRQGRHSCRFPLPPVARTLDRILNQPMQEALLGEAIPRHIHRLLHHRHKTGGQTAVRSAECKMPSVDFTFLLPSAASGIDAVVPIPLTRWDNDLYYDEDRESVKFGKVPCMHGAFIEGVELFDNKHFRISPIEAPTLAPEQRHTLEVGYEVMFAAGFERKTMEKTATGVYVGATWNEWNFVRPMDSAQQLKFGATSGMNAIPANRLSYILGFTGASLSLDSEGASSLMAVCKGNDDVNLPKQRRTTSQALCLGVSLLLSPKVLMDYAPSLSSRCLAFDMSADGYVFGDACAGVLLAPLAEVLAEQSYHDEDHPVRGLIASTSMGNLGSPKSVVDQRLIRTAIEHAGLSPLDIDQMECHGDGTLLADAAEVNSVAKVMRGSSADRNMETLVLGALKPNWAHSRAATGICALLKVLVTQSFGAALPLLHLRQINPHIMEATKRVLFADESAEFWTQSAYVGVMARGILGTLAHVLTWGDMQSSAQLMERDTVSPLQREICWWPGGGGELGDDEYPDNAYTIHGSWSRFEPEEMEFEEPGIYQYTVTMGEHCLEHFQIRLDGDASRVLHPRDSQGLPNSVVEGPSSENIAGGLCWLIDGRPQRLEGIEDSDRGEGDPYEGVAEQGPELAPPRFSEEQGPGDQYCIRLSIMGRWKNVDWERLPVERDEAAPPYCLPITARYWVIADWNCWQPKQEMLPHPRIRGLFTLEVHLRRMRSEFQIVVNRDLDQVLIPSPDGVFGSTVHDLQGPEIAANTRQPGMAWCIEGVPGDFFRIEFQMALEGDRVRKVVTFRRVRFEKLSPAQQRAGAETRYFLTGSWGRWWHTQEMVWKDDDKEGGWFQSTVTLGRDGCEHFQILEDNDRRFVLHPPKPASEASKVVGPDGPEQCDGVNWIIGGVGEDAGRPGSRYTVRLIVSNGFPIGVDWQRIS</sequence>
<dbReference type="InterPro" id="IPR014031">
    <property type="entry name" value="Ketoacyl_synth_C"/>
</dbReference>
<dbReference type="SUPFAM" id="SSF53901">
    <property type="entry name" value="Thiolase-like"/>
    <property type="match status" value="2"/>
</dbReference>
<evidence type="ECO:0000256" key="3">
    <source>
        <dbReference type="RuleBase" id="RU003694"/>
    </source>
</evidence>
<dbReference type="AlphaFoldDB" id="A0A1S6K8L5"/>
<dbReference type="EMBL" id="KX395884">
    <property type="protein sequence ID" value="AQS99302.1"/>
    <property type="molecule type" value="Transcribed_RNA"/>
</dbReference>
<organism evidence="6">
    <name type="scientific">Gambierdiscus excentricus</name>
    <dbReference type="NCBI Taxonomy" id="986170"/>
    <lineage>
        <taxon>Eukaryota</taxon>
        <taxon>Sar</taxon>
        <taxon>Alveolata</taxon>
        <taxon>Dinophyceae</taxon>
        <taxon>Gonyaulacales</taxon>
        <taxon>Pyrocystaceae</taxon>
        <taxon>Gambierdiscus</taxon>
    </lineage>
</organism>
<dbReference type="NCBIfam" id="TIGR04556">
    <property type="entry name" value="PKS_assoc"/>
    <property type="match status" value="1"/>
</dbReference>
<dbReference type="CDD" id="cd00833">
    <property type="entry name" value="PKS"/>
    <property type="match status" value="1"/>
</dbReference>